<evidence type="ECO:0000313" key="2">
    <source>
        <dbReference type="EMBL" id="TFZ07086.1"/>
    </source>
</evidence>
<dbReference type="EMBL" id="SMLM01000001">
    <property type="protein sequence ID" value="TFZ07086.1"/>
    <property type="molecule type" value="Genomic_DNA"/>
</dbReference>
<evidence type="ECO:0000259" key="1">
    <source>
        <dbReference type="Pfam" id="PF00085"/>
    </source>
</evidence>
<accession>A0A4Z0C5Z4</accession>
<gene>
    <name evidence="2" type="ORF">EZ313_10850</name>
</gene>
<dbReference type="AlphaFoldDB" id="A0A4Z0C5Z4"/>
<dbReference type="InterPro" id="IPR013766">
    <property type="entry name" value="Thioredoxin_domain"/>
</dbReference>
<name>A0A4Z0C5Z4_9BURK</name>
<sequence>MTSAPSSPPVPTWQVICLCAAWCGVCREWDEVFEALGHVFPEASLAWVDVEDEADALGDVDIETFPTLLVAHDGRACFFGPVQPSQSQVARLLDSLLEDPHAVRSVPAEAHPLLHRLQPLVLPKR</sequence>
<protein>
    <submittedName>
        <fullName evidence="2">Thioredoxin</fullName>
    </submittedName>
</protein>
<dbReference type="RefSeq" id="WP_135263166.1">
    <property type="nucleotide sequence ID" value="NZ_SMLM01000001.1"/>
</dbReference>
<comment type="caution">
    <text evidence="2">The sequence shown here is derived from an EMBL/GenBank/DDBJ whole genome shotgun (WGS) entry which is preliminary data.</text>
</comment>
<dbReference type="Pfam" id="PF00085">
    <property type="entry name" value="Thioredoxin"/>
    <property type="match status" value="1"/>
</dbReference>
<dbReference type="Proteomes" id="UP000298180">
    <property type="component" value="Unassembled WGS sequence"/>
</dbReference>
<dbReference type="SUPFAM" id="SSF52833">
    <property type="entry name" value="Thioredoxin-like"/>
    <property type="match status" value="1"/>
</dbReference>
<keyword evidence="3" id="KW-1185">Reference proteome</keyword>
<dbReference type="OrthoDB" id="8521206at2"/>
<organism evidence="2 3">
    <name type="scientific">Ramlibacter henchirensis</name>
    <dbReference type="NCBI Taxonomy" id="204072"/>
    <lineage>
        <taxon>Bacteria</taxon>
        <taxon>Pseudomonadati</taxon>
        <taxon>Pseudomonadota</taxon>
        <taxon>Betaproteobacteria</taxon>
        <taxon>Burkholderiales</taxon>
        <taxon>Comamonadaceae</taxon>
        <taxon>Ramlibacter</taxon>
    </lineage>
</organism>
<dbReference type="CDD" id="cd02947">
    <property type="entry name" value="TRX_family"/>
    <property type="match status" value="1"/>
</dbReference>
<proteinExistence type="predicted"/>
<evidence type="ECO:0000313" key="3">
    <source>
        <dbReference type="Proteomes" id="UP000298180"/>
    </source>
</evidence>
<dbReference type="Gene3D" id="3.40.30.10">
    <property type="entry name" value="Glutaredoxin"/>
    <property type="match status" value="1"/>
</dbReference>
<dbReference type="InterPro" id="IPR036249">
    <property type="entry name" value="Thioredoxin-like_sf"/>
</dbReference>
<feature type="domain" description="Thioredoxin" evidence="1">
    <location>
        <begin position="15"/>
        <end position="75"/>
    </location>
</feature>
<reference evidence="2 3" key="1">
    <citation type="submission" date="2019-03" db="EMBL/GenBank/DDBJ databases">
        <title>Ramlibacter henchirensis DSM 14656, whole genome shotgun sequence.</title>
        <authorList>
            <person name="Zhang X."/>
            <person name="Feng G."/>
            <person name="Zhu H."/>
        </authorList>
    </citation>
    <scope>NUCLEOTIDE SEQUENCE [LARGE SCALE GENOMIC DNA]</scope>
    <source>
        <strain evidence="2 3">DSM 14656</strain>
    </source>
</reference>